<keyword evidence="3 5" id="KW-1133">Transmembrane helix</keyword>
<reference evidence="6 7" key="1">
    <citation type="submission" date="2017-09" db="EMBL/GenBank/DDBJ databases">
        <title>Large-scale bioinformatics analysis of Bacillus genomes uncovers conserved roles of natural products in bacterial physiology.</title>
        <authorList>
            <consortium name="Agbiome Team Llc"/>
            <person name="Bleich R.M."/>
            <person name="Grubbs K.J."/>
            <person name="Santa Maria K.C."/>
            <person name="Allen S.E."/>
            <person name="Farag S."/>
            <person name="Shank E.A."/>
            <person name="Bowers A."/>
        </authorList>
    </citation>
    <scope>NUCLEOTIDE SEQUENCE [LARGE SCALE GENOMIC DNA]</scope>
    <source>
        <strain evidence="6 7">AFS083043</strain>
    </source>
</reference>
<comment type="subcellular location">
    <subcellularLocation>
        <location evidence="1">Membrane</location>
        <topology evidence="1">Multi-pass membrane protein</topology>
    </subcellularLocation>
</comment>
<dbReference type="PANTHER" id="PTHR33514">
    <property type="entry name" value="PROTEIN ABCI12, CHLOROPLASTIC"/>
    <property type="match status" value="1"/>
</dbReference>
<evidence type="ECO:0000256" key="3">
    <source>
        <dbReference type="ARBA" id="ARBA00022989"/>
    </source>
</evidence>
<dbReference type="AlphaFoldDB" id="A0A2B0LGT3"/>
<dbReference type="Proteomes" id="UP000242656">
    <property type="component" value="Unassembled WGS sequence"/>
</dbReference>
<feature type="transmembrane region" description="Helical" evidence="5">
    <location>
        <begin position="64"/>
        <end position="85"/>
    </location>
</feature>
<evidence type="ECO:0000256" key="1">
    <source>
        <dbReference type="ARBA" id="ARBA00004141"/>
    </source>
</evidence>
<dbReference type="Pfam" id="PF02361">
    <property type="entry name" value="CbiQ"/>
    <property type="match status" value="1"/>
</dbReference>
<proteinExistence type="predicted"/>
<feature type="transmembrane region" description="Helical" evidence="5">
    <location>
        <begin position="247"/>
        <end position="265"/>
    </location>
</feature>
<name>A0A2B0LGT3_BACCE</name>
<feature type="transmembrane region" description="Helical" evidence="5">
    <location>
        <begin position="24"/>
        <end position="52"/>
    </location>
</feature>
<organism evidence="6 7">
    <name type="scientific">Bacillus cereus</name>
    <dbReference type="NCBI Taxonomy" id="1396"/>
    <lineage>
        <taxon>Bacteria</taxon>
        <taxon>Bacillati</taxon>
        <taxon>Bacillota</taxon>
        <taxon>Bacilli</taxon>
        <taxon>Bacillales</taxon>
        <taxon>Bacillaceae</taxon>
        <taxon>Bacillus</taxon>
        <taxon>Bacillus cereus group</taxon>
    </lineage>
</organism>
<keyword evidence="4 5" id="KW-0472">Membrane</keyword>
<gene>
    <name evidence="6" type="ORF">COI93_21150</name>
</gene>
<dbReference type="InterPro" id="IPR003339">
    <property type="entry name" value="ABC/ECF_trnsptr_transmembrane"/>
</dbReference>
<evidence type="ECO:0000256" key="5">
    <source>
        <dbReference type="SAM" id="Phobius"/>
    </source>
</evidence>
<keyword evidence="2 5" id="KW-0812">Transmembrane</keyword>
<dbReference type="CDD" id="cd16914">
    <property type="entry name" value="EcfT"/>
    <property type="match status" value="1"/>
</dbReference>
<evidence type="ECO:0000313" key="7">
    <source>
        <dbReference type="Proteomes" id="UP000242656"/>
    </source>
</evidence>
<dbReference type="GO" id="GO:0005886">
    <property type="term" value="C:plasma membrane"/>
    <property type="evidence" value="ECO:0007669"/>
    <property type="project" value="TreeGrafter"/>
</dbReference>
<feature type="transmembrane region" description="Helical" evidence="5">
    <location>
        <begin position="113"/>
        <end position="135"/>
    </location>
</feature>
<protein>
    <submittedName>
        <fullName evidence="6">Cobalamin biosynthesis protein CbiQ</fullName>
    </submittedName>
</protein>
<accession>A0A2B0LGT3</accession>
<dbReference type="EMBL" id="NUWN01000097">
    <property type="protein sequence ID" value="PFK31202.1"/>
    <property type="molecule type" value="Genomic_DNA"/>
</dbReference>
<dbReference type="PANTHER" id="PTHR33514:SF1">
    <property type="entry name" value="ABC TRANSPORTER PERMEASE"/>
    <property type="match status" value="1"/>
</dbReference>
<evidence type="ECO:0000313" key="6">
    <source>
        <dbReference type="EMBL" id="PFK31202.1"/>
    </source>
</evidence>
<evidence type="ECO:0000256" key="2">
    <source>
        <dbReference type="ARBA" id="ARBA00022692"/>
    </source>
</evidence>
<evidence type="ECO:0000256" key="4">
    <source>
        <dbReference type="ARBA" id="ARBA00023136"/>
    </source>
</evidence>
<sequence length="275" mass="31933">MNKSDLFYRDNHTYFHRMDGAIKLFLFIIWMTLTFIFFDFRILLCVFFIGCLGVVTAKIPVKKVVIIFSAVFTFSMLNSVMILLITPAHGSELTGTSTAFLHIGYATITFETLFYALTLSLKYFTLLPFTLIFIYTTHPSEFASSLYKIGLPYKIAYAINIALRYIPNIQAEYKLIKYAQEARGVPFERGEANFWERLKNRLLIFGPLIIQSLEQIDTVSNAMDLRGFGKKEKRTWYFTTKAKQEDYIGLIISIITLLFSIYLKLNVFKGFWYPL</sequence>
<comment type="caution">
    <text evidence="6">The sequence shown here is derived from an EMBL/GenBank/DDBJ whole genome shotgun (WGS) entry which is preliminary data.</text>
</comment>
<dbReference type="RefSeq" id="WP_098492407.1">
    <property type="nucleotide sequence ID" value="NZ_NUWN01000097.1"/>
</dbReference>